<dbReference type="OrthoDB" id="9386368at2759"/>
<keyword evidence="8" id="KW-0511">Multifunctional enzyme</keyword>
<evidence type="ECO:0000256" key="5">
    <source>
        <dbReference type="ARBA" id="ARBA00022801"/>
    </source>
</evidence>
<dbReference type="AlphaFoldDB" id="A0A8K1DAJ4"/>
<dbReference type="Proteomes" id="UP000796761">
    <property type="component" value="Unassembled WGS sequence"/>
</dbReference>
<dbReference type="SUPFAM" id="SSF53098">
    <property type="entry name" value="Ribonuclease H-like"/>
    <property type="match status" value="1"/>
</dbReference>
<reference evidence="11" key="1">
    <citation type="submission" date="2019-04" db="EMBL/GenBank/DDBJ databases">
        <title>Genome assembly of Zosterops borbonicus 15179.</title>
        <authorList>
            <person name="Leroy T."/>
            <person name="Anselmetti Y."/>
            <person name="Tilak M.-K."/>
            <person name="Nabholz B."/>
        </authorList>
    </citation>
    <scope>NUCLEOTIDE SEQUENCE</scope>
    <source>
        <strain evidence="11">HGM_15179</strain>
        <tissue evidence="11">Muscle</tissue>
    </source>
</reference>
<dbReference type="GO" id="GO:0006508">
    <property type="term" value="P:proteolysis"/>
    <property type="evidence" value="ECO:0007669"/>
    <property type="project" value="InterPro"/>
</dbReference>
<proteinExistence type="predicted"/>
<dbReference type="GO" id="GO:0004519">
    <property type="term" value="F:endonuclease activity"/>
    <property type="evidence" value="ECO:0007669"/>
    <property type="project" value="UniProtKB-KW"/>
</dbReference>
<evidence type="ECO:0000259" key="10">
    <source>
        <dbReference type="PROSITE" id="PS50994"/>
    </source>
</evidence>
<keyword evidence="12" id="KW-1185">Reference proteome</keyword>
<dbReference type="InterPro" id="IPR012337">
    <property type="entry name" value="RNaseH-like_sf"/>
</dbReference>
<dbReference type="InterPro" id="IPR001584">
    <property type="entry name" value="Integrase_cat-core"/>
</dbReference>
<dbReference type="InterPro" id="IPR036862">
    <property type="entry name" value="Integrase_C_dom_sf_retrovir"/>
</dbReference>
<keyword evidence="1" id="KW-0808">Transferase</keyword>
<keyword evidence="5" id="KW-0378">Hydrolase</keyword>
<dbReference type="InterPro" id="IPR001995">
    <property type="entry name" value="Peptidase_A2_cat"/>
</dbReference>
<keyword evidence="2" id="KW-0548">Nucleotidyltransferase</keyword>
<dbReference type="GO" id="GO:0003964">
    <property type="term" value="F:RNA-directed DNA polymerase activity"/>
    <property type="evidence" value="ECO:0007669"/>
    <property type="project" value="UniProtKB-KW"/>
</dbReference>
<dbReference type="PROSITE" id="PS50175">
    <property type="entry name" value="ASP_PROT_RETROV"/>
    <property type="match status" value="1"/>
</dbReference>
<evidence type="ECO:0000256" key="8">
    <source>
        <dbReference type="ARBA" id="ARBA00023268"/>
    </source>
</evidence>
<sequence>MIFPWCQQNGLAACGQSGAQLGSIRSQAELAWTASRGWNLVVAEFQPSSKANPAWSALQQSRALPSLAPPGHLGRVVERGLAHTQGGMGMEGEDKPKKECKLTMGGETVSIEAVYDTETNLTIVPKKDWPSHWPSQSVGGHVQGEKSWDAIIHLVQAFSFMGIPKALKTDNGPAYKSKEFRNFLQQWGVEHKTDIPHSPTGQAVVERTHQDLKRVLSQQHQVLKTESPSIRLAKTLFTMNFLNCSFEMLNPPIVRHFGKSQQLTLKEKPPVLIKEPETGQTEGPHKLVMLG</sequence>
<dbReference type="Gene3D" id="3.30.420.10">
    <property type="entry name" value="Ribonuclease H-like superfamily/Ribonuclease H"/>
    <property type="match status" value="1"/>
</dbReference>
<dbReference type="GO" id="GO:0015074">
    <property type="term" value="P:DNA integration"/>
    <property type="evidence" value="ECO:0007669"/>
    <property type="project" value="InterPro"/>
</dbReference>
<evidence type="ECO:0000313" key="11">
    <source>
        <dbReference type="EMBL" id="TRZ08345.1"/>
    </source>
</evidence>
<gene>
    <name evidence="11" type="ORF">HGM15179_018761</name>
</gene>
<evidence type="ECO:0008006" key="13">
    <source>
        <dbReference type="Google" id="ProtNLM"/>
    </source>
</evidence>
<evidence type="ECO:0000256" key="6">
    <source>
        <dbReference type="ARBA" id="ARBA00022833"/>
    </source>
</evidence>
<dbReference type="InterPro" id="IPR036397">
    <property type="entry name" value="RNaseH_sf"/>
</dbReference>
<dbReference type="GO" id="GO:0035613">
    <property type="term" value="F:RNA stem-loop binding"/>
    <property type="evidence" value="ECO:0007669"/>
    <property type="project" value="TreeGrafter"/>
</dbReference>
<comment type="caution">
    <text evidence="11">The sequence shown here is derived from an EMBL/GenBank/DDBJ whole genome shotgun (WGS) entry which is preliminary data.</text>
</comment>
<protein>
    <recommendedName>
        <fullName evidence="13">Integrase</fullName>
    </recommendedName>
</protein>
<dbReference type="Pfam" id="PF00665">
    <property type="entry name" value="rve"/>
    <property type="match status" value="1"/>
</dbReference>
<keyword evidence="6" id="KW-0862">Zinc</keyword>
<evidence type="ECO:0000256" key="3">
    <source>
        <dbReference type="ARBA" id="ARBA00022722"/>
    </source>
</evidence>
<dbReference type="PANTHER" id="PTHR41694:SF4">
    <property type="entry name" value="ENDOGENOUS RETROVIRUS GROUP K MEMBER 10 POL PROTEIN-RELATED"/>
    <property type="match status" value="1"/>
</dbReference>
<name>A0A8K1DAJ4_9PASS</name>
<evidence type="ECO:0000256" key="7">
    <source>
        <dbReference type="ARBA" id="ARBA00022918"/>
    </source>
</evidence>
<feature type="domain" description="Integrase catalytic" evidence="10">
    <location>
        <begin position="142"/>
        <end position="260"/>
    </location>
</feature>
<dbReference type="EMBL" id="SWJQ01001382">
    <property type="protein sequence ID" value="TRZ08345.1"/>
    <property type="molecule type" value="Genomic_DNA"/>
</dbReference>
<keyword evidence="3" id="KW-0540">Nuclease</keyword>
<accession>A0A8K1DAJ4</accession>
<dbReference type="PROSITE" id="PS50994">
    <property type="entry name" value="INTEGRASE"/>
    <property type="match status" value="1"/>
</dbReference>
<evidence type="ECO:0000256" key="1">
    <source>
        <dbReference type="ARBA" id="ARBA00022679"/>
    </source>
</evidence>
<dbReference type="Gene3D" id="2.30.30.10">
    <property type="entry name" value="Integrase, C-terminal domain superfamily, retroviral"/>
    <property type="match status" value="1"/>
</dbReference>
<evidence type="ECO:0000256" key="2">
    <source>
        <dbReference type="ARBA" id="ARBA00022695"/>
    </source>
</evidence>
<feature type="domain" description="Peptidase A2" evidence="9">
    <location>
        <begin position="111"/>
        <end position="144"/>
    </location>
</feature>
<dbReference type="GO" id="GO:0004190">
    <property type="term" value="F:aspartic-type endopeptidase activity"/>
    <property type="evidence" value="ECO:0007669"/>
    <property type="project" value="InterPro"/>
</dbReference>
<evidence type="ECO:0000256" key="4">
    <source>
        <dbReference type="ARBA" id="ARBA00022759"/>
    </source>
</evidence>
<keyword evidence="7" id="KW-0695">RNA-directed DNA polymerase</keyword>
<evidence type="ECO:0000259" key="9">
    <source>
        <dbReference type="PROSITE" id="PS50175"/>
    </source>
</evidence>
<evidence type="ECO:0000313" key="12">
    <source>
        <dbReference type="Proteomes" id="UP000796761"/>
    </source>
</evidence>
<keyword evidence="4" id="KW-0255">Endonuclease</keyword>
<dbReference type="PANTHER" id="PTHR41694">
    <property type="entry name" value="ENDOGENOUS RETROVIRUS GROUP K MEMBER POL PROTEIN"/>
    <property type="match status" value="1"/>
</dbReference>
<organism evidence="11 12">
    <name type="scientific">Zosterops borbonicus</name>
    <dbReference type="NCBI Taxonomy" id="364589"/>
    <lineage>
        <taxon>Eukaryota</taxon>
        <taxon>Metazoa</taxon>
        <taxon>Chordata</taxon>
        <taxon>Craniata</taxon>
        <taxon>Vertebrata</taxon>
        <taxon>Euteleostomi</taxon>
        <taxon>Archelosauria</taxon>
        <taxon>Archosauria</taxon>
        <taxon>Dinosauria</taxon>
        <taxon>Saurischia</taxon>
        <taxon>Theropoda</taxon>
        <taxon>Coelurosauria</taxon>
        <taxon>Aves</taxon>
        <taxon>Neognathae</taxon>
        <taxon>Neoaves</taxon>
        <taxon>Telluraves</taxon>
        <taxon>Australaves</taxon>
        <taxon>Passeriformes</taxon>
        <taxon>Sylvioidea</taxon>
        <taxon>Zosteropidae</taxon>
        <taxon>Zosterops</taxon>
    </lineage>
</organism>